<organism evidence="2 3">
    <name type="scientific">Ensete ventricosum</name>
    <name type="common">Abyssinian banana</name>
    <name type="synonym">Musa ensete</name>
    <dbReference type="NCBI Taxonomy" id="4639"/>
    <lineage>
        <taxon>Eukaryota</taxon>
        <taxon>Viridiplantae</taxon>
        <taxon>Streptophyta</taxon>
        <taxon>Embryophyta</taxon>
        <taxon>Tracheophyta</taxon>
        <taxon>Spermatophyta</taxon>
        <taxon>Magnoliopsida</taxon>
        <taxon>Liliopsida</taxon>
        <taxon>Zingiberales</taxon>
        <taxon>Musaceae</taxon>
        <taxon>Ensete</taxon>
    </lineage>
</organism>
<evidence type="ECO:0000313" key="3">
    <source>
        <dbReference type="Proteomes" id="UP000287651"/>
    </source>
</evidence>
<evidence type="ECO:0000313" key="2">
    <source>
        <dbReference type="EMBL" id="RRT54343.1"/>
    </source>
</evidence>
<dbReference type="Proteomes" id="UP000287651">
    <property type="component" value="Unassembled WGS sequence"/>
</dbReference>
<proteinExistence type="predicted"/>
<dbReference type="AlphaFoldDB" id="A0A426YRH5"/>
<dbReference type="EMBL" id="AMZH03010647">
    <property type="protein sequence ID" value="RRT54343.1"/>
    <property type="molecule type" value="Genomic_DNA"/>
</dbReference>
<evidence type="ECO:0000256" key="1">
    <source>
        <dbReference type="SAM" id="MobiDB-lite"/>
    </source>
</evidence>
<feature type="region of interest" description="Disordered" evidence="1">
    <location>
        <begin position="176"/>
        <end position="274"/>
    </location>
</feature>
<protein>
    <recommendedName>
        <fullName evidence="4">DUF4378 domain-containing protein</fullName>
    </recommendedName>
</protein>
<name>A0A426YRH5_ENSVE</name>
<dbReference type="PANTHER" id="PTHR33623:SF4">
    <property type="entry name" value="DUF4378 DOMAIN-CONTAINING PROTEIN"/>
    <property type="match status" value="1"/>
</dbReference>
<feature type="compositionally biased region" description="Basic and acidic residues" evidence="1">
    <location>
        <begin position="190"/>
        <end position="233"/>
    </location>
</feature>
<gene>
    <name evidence="2" type="ORF">B296_00022334</name>
</gene>
<evidence type="ECO:0008006" key="4">
    <source>
        <dbReference type="Google" id="ProtNLM"/>
    </source>
</evidence>
<feature type="region of interest" description="Disordered" evidence="1">
    <location>
        <begin position="311"/>
        <end position="335"/>
    </location>
</feature>
<dbReference type="PANTHER" id="PTHR33623">
    <property type="entry name" value="OS04G0572500 PROTEIN"/>
    <property type="match status" value="1"/>
</dbReference>
<comment type="caution">
    <text evidence="2">The sequence shown here is derived from an EMBL/GenBank/DDBJ whole genome shotgun (WGS) entry which is preliminary data.</text>
</comment>
<sequence length="478" mass="53196">MMVRKPLMLKDYLELDDDDDSESVASSGLAGVPTIRCLLDAELRGGAARLVRTVQSNKNTRSKFCAAIHAVKLLPFSSSDGRCLPGHDGSLSRSISRRLRGSLWKKKEKKADQQAAAAADSRAKVRDIVQKRSFDESGEGWRSLRFPSPVASSLSSWSETESCGTVSDLLPASMASSESLDENAASAGGRRKESPSRGPNPDDKSEKKADDEKSEREAIASRPAKVSDSKDMESSECNSEEEDEEEKLSPVSVIDYPYQQDNGHDDEEEEQDTTTTFHRSLANIESTWTKEQLLLRIRRFEMLAELDPEVLSASSSSEDETDHVASSGGEGEEERAWGLLGELKAGPLEEGPRGSMEKLLLDFFIQGQSRSSYANRDRPMRRGHTRPPRGLRGETREMLNTARDWIDGRRCRDLDDVHGEATLREMERNGRWRCFDDVEEELGIHLENALFESAVEELVQELVSRSKSGKKKISLLIG</sequence>
<accession>A0A426YRH5</accession>
<reference evidence="2 3" key="1">
    <citation type="journal article" date="2014" name="Agronomy (Basel)">
        <title>A Draft Genome Sequence for Ensete ventricosum, the Drought-Tolerant Tree Against Hunger.</title>
        <authorList>
            <person name="Harrison J."/>
            <person name="Moore K.A."/>
            <person name="Paszkiewicz K."/>
            <person name="Jones T."/>
            <person name="Grant M."/>
            <person name="Ambacheew D."/>
            <person name="Muzemil S."/>
            <person name="Studholme D.J."/>
        </authorList>
    </citation>
    <scope>NUCLEOTIDE SEQUENCE [LARGE SCALE GENOMIC DNA]</scope>
</reference>